<proteinExistence type="predicted"/>
<accession>A0A0D8XLC5</accession>
<dbReference type="GO" id="GO:0007023">
    <property type="term" value="P:post-chaperonin tubulin folding pathway"/>
    <property type="evidence" value="ECO:0007669"/>
    <property type="project" value="InterPro"/>
</dbReference>
<dbReference type="GO" id="GO:0016328">
    <property type="term" value="C:lateral plasma membrane"/>
    <property type="evidence" value="ECO:0007669"/>
    <property type="project" value="TreeGrafter"/>
</dbReference>
<dbReference type="GO" id="GO:0048487">
    <property type="term" value="F:beta-tubulin binding"/>
    <property type="evidence" value="ECO:0007669"/>
    <property type="project" value="InterPro"/>
</dbReference>
<dbReference type="InterPro" id="IPR016024">
    <property type="entry name" value="ARM-type_fold"/>
</dbReference>
<dbReference type="GO" id="GO:0005096">
    <property type="term" value="F:GTPase activator activity"/>
    <property type="evidence" value="ECO:0007669"/>
    <property type="project" value="InterPro"/>
</dbReference>
<evidence type="ECO:0000313" key="3">
    <source>
        <dbReference type="Proteomes" id="UP000053766"/>
    </source>
</evidence>
<dbReference type="SUPFAM" id="SSF48371">
    <property type="entry name" value="ARM repeat"/>
    <property type="match status" value="1"/>
</dbReference>
<dbReference type="InterPro" id="IPR033162">
    <property type="entry name" value="TBCD"/>
</dbReference>
<reference evidence="3" key="2">
    <citation type="journal article" date="2016" name="Sci. Rep.">
        <title>Dictyocaulus viviparus genome, variome and transcriptome elucidate lungworm biology and support future intervention.</title>
        <authorList>
            <person name="McNulty S.N."/>
            <person name="Strube C."/>
            <person name="Rosa B.A."/>
            <person name="Martin J.C."/>
            <person name="Tyagi R."/>
            <person name="Choi Y.J."/>
            <person name="Wang Q."/>
            <person name="Hallsworth Pepin K."/>
            <person name="Zhang X."/>
            <person name="Ozersky P."/>
            <person name="Wilson R.K."/>
            <person name="Sternberg P.W."/>
            <person name="Gasser R.B."/>
            <person name="Mitreva M."/>
        </authorList>
    </citation>
    <scope>NUCLEOTIDE SEQUENCE [LARGE SCALE GENOMIC DNA]</scope>
    <source>
        <strain evidence="3">HannoverDv2000</strain>
    </source>
</reference>
<dbReference type="Proteomes" id="UP000053766">
    <property type="component" value="Unassembled WGS sequence"/>
</dbReference>
<evidence type="ECO:0000259" key="1">
    <source>
        <dbReference type="Pfam" id="PF12612"/>
    </source>
</evidence>
<dbReference type="EMBL" id="KN716461">
    <property type="protein sequence ID" value="KJH44599.1"/>
    <property type="molecule type" value="Genomic_DNA"/>
</dbReference>
<feature type="domain" description="Tubulin-folding cofactor D C-terminal" evidence="1">
    <location>
        <begin position="8"/>
        <end position="181"/>
    </location>
</feature>
<dbReference type="GO" id="GO:0007021">
    <property type="term" value="P:tubulin complex assembly"/>
    <property type="evidence" value="ECO:0007669"/>
    <property type="project" value="InterPro"/>
</dbReference>
<protein>
    <recommendedName>
        <fullName evidence="1">Tubulin-folding cofactor D C-terminal domain-containing protein</fullName>
    </recommendedName>
</protein>
<dbReference type="Pfam" id="PF12612">
    <property type="entry name" value="TFCD_C"/>
    <property type="match status" value="1"/>
</dbReference>
<gene>
    <name evidence="2" type="ORF">DICVIV_09386</name>
</gene>
<dbReference type="OrthoDB" id="10253476at2759"/>
<dbReference type="GO" id="GO:0034333">
    <property type="term" value="P:adherens junction assembly"/>
    <property type="evidence" value="ECO:0007669"/>
    <property type="project" value="TreeGrafter"/>
</dbReference>
<dbReference type="GO" id="GO:0000226">
    <property type="term" value="P:microtubule cytoskeleton organization"/>
    <property type="evidence" value="ECO:0007669"/>
    <property type="project" value="TreeGrafter"/>
</dbReference>
<dbReference type="InterPro" id="IPR022577">
    <property type="entry name" value="TBCD_C"/>
</dbReference>
<dbReference type="PANTHER" id="PTHR12658:SF0">
    <property type="entry name" value="TUBULIN-SPECIFIC CHAPERONE D"/>
    <property type="match status" value="1"/>
</dbReference>
<dbReference type="GO" id="GO:0070830">
    <property type="term" value="P:bicellular tight junction assembly"/>
    <property type="evidence" value="ECO:0007669"/>
    <property type="project" value="TreeGrafter"/>
</dbReference>
<keyword evidence="3" id="KW-1185">Reference proteome</keyword>
<name>A0A0D8XLC5_DICVI</name>
<evidence type="ECO:0000313" key="2">
    <source>
        <dbReference type="EMBL" id="KJH44599.1"/>
    </source>
</evidence>
<sequence>MVVEEYVQRVVQSIIQQSVSKIGRIRETACKCIKMMLSIDNIRMYIAQADELSRIYRDEHDFIQDSVYLLVTPLLVYNEYYHDLICGLILSAGGVSEGTTLHASQALMAYQMSISKDIMSMERYLNSVAELFDTGRKVPRIRNSVLRFLPQILSKLYILEQSPDSSKALSRIIQLLTKVINSKSISPSHLKWAITSLCSLISCNRNSQTWCTATEIVVRSLLNPLPIVRRFAAEGLYESLCLLDVDEQVLILLTDTAWNETTPVAISSIHETTQIIKNILLVDDPPNLRQNKLLSTL</sequence>
<dbReference type="STRING" id="29172.A0A0D8XLC5"/>
<reference evidence="2 3" key="1">
    <citation type="submission" date="2013-11" db="EMBL/GenBank/DDBJ databases">
        <title>Draft genome of the bovine lungworm Dictyocaulus viviparus.</title>
        <authorList>
            <person name="Mitreva M."/>
        </authorList>
    </citation>
    <scope>NUCLEOTIDE SEQUENCE [LARGE SCALE GENOMIC DNA]</scope>
    <source>
        <strain evidence="2 3">HannoverDv2000</strain>
    </source>
</reference>
<organism evidence="2 3">
    <name type="scientific">Dictyocaulus viviparus</name>
    <name type="common">Bovine lungworm</name>
    <dbReference type="NCBI Taxonomy" id="29172"/>
    <lineage>
        <taxon>Eukaryota</taxon>
        <taxon>Metazoa</taxon>
        <taxon>Ecdysozoa</taxon>
        <taxon>Nematoda</taxon>
        <taxon>Chromadorea</taxon>
        <taxon>Rhabditida</taxon>
        <taxon>Rhabditina</taxon>
        <taxon>Rhabditomorpha</taxon>
        <taxon>Strongyloidea</taxon>
        <taxon>Metastrongylidae</taxon>
        <taxon>Dictyocaulus</taxon>
    </lineage>
</organism>
<dbReference type="AlphaFoldDB" id="A0A0D8XLC5"/>
<dbReference type="PANTHER" id="PTHR12658">
    <property type="entry name" value="BETA-TUBULIN COFACTOR D"/>
    <property type="match status" value="1"/>
</dbReference>